<dbReference type="PANTHER" id="PTHR30003:SF0">
    <property type="entry name" value="GLYCOLATE PERMEASE GLCA-RELATED"/>
    <property type="match status" value="1"/>
</dbReference>
<evidence type="ECO:0000256" key="6">
    <source>
        <dbReference type="ARBA" id="ARBA00023136"/>
    </source>
</evidence>
<dbReference type="GO" id="GO:0015295">
    <property type="term" value="F:solute:proton symporter activity"/>
    <property type="evidence" value="ECO:0007669"/>
    <property type="project" value="TreeGrafter"/>
</dbReference>
<dbReference type="InterPro" id="IPR036678">
    <property type="entry name" value="MutS_con_dom_sf"/>
</dbReference>
<dbReference type="GO" id="GO:0030983">
    <property type="term" value="F:mismatched DNA binding"/>
    <property type="evidence" value="ECO:0007669"/>
    <property type="project" value="InterPro"/>
</dbReference>
<dbReference type="EMBL" id="LAZR01041862">
    <property type="protein sequence ID" value="KKL10930.1"/>
    <property type="molecule type" value="Genomic_DNA"/>
</dbReference>
<dbReference type="Pfam" id="PF05188">
    <property type="entry name" value="MutS_II"/>
    <property type="match status" value="1"/>
</dbReference>
<evidence type="ECO:0000313" key="9">
    <source>
        <dbReference type="EMBL" id="KKL10930.1"/>
    </source>
</evidence>
<evidence type="ECO:0000256" key="5">
    <source>
        <dbReference type="ARBA" id="ARBA00022989"/>
    </source>
</evidence>
<evidence type="ECO:0000259" key="8">
    <source>
        <dbReference type="Pfam" id="PF05188"/>
    </source>
</evidence>
<dbReference type="GO" id="GO:0006298">
    <property type="term" value="P:mismatch repair"/>
    <property type="evidence" value="ECO:0007669"/>
    <property type="project" value="InterPro"/>
</dbReference>
<keyword evidence="4" id="KW-0812">Transmembrane</keyword>
<keyword evidence="2" id="KW-0813">Transport</keyword>
<evidence type="ECO:0000256" key="2">
    <source>
        <dbReference type="ARBA" id="ARBA00022448"/>
    </source>
</evidence>
<comment type="caution">
    <text evidence="9">The sequence shown here is derived from an EMBL/GenBank/DDBJ whole genome shotgun (WGS) entry which is preliminary data.</text>
</comment>
<dbReference type="InterPro" id="IPR020904">
    <property type="entry name" value="Sc_DH/Rdtase_CS"/>
</dbReference>
<dbReference type="GO" id="GO:0005886">
    <property type="term" value="C:plasma membrane"/>
    <property type="evidence" value="ECO:0007669"/>
    <property type="project" value="UniProtKB-SubCell"/>
</dbReference>
<evidence type="ECO:0000256" key="4">
    <source>
        <dbReference type="ARBA" id="ARBA00022692"/>
    </source>
</evidence>
<comment type="subcellular location">
    <subcellularLocation>
        <location evidence="1">Cell membrane</location>
        <topology evidence="1">Multi-pass membrane protein</topology>
    </subcellularLocation>
</comment>
<dbReference type="SUPFAM" id="SSF55271">
    <property type="entry name" value="DNA repair protein MutS, domain I"/>
    <property type="match status" value="1"/>
</dbReference>
<dbReference type="AlphaFoldDB" id="A0A0F9ANH0"/>
<evidence type="ECO:0008006" key="10">
    <source>
        <dbReference type="Google" id="ProtNLM"/>
    </source>
</evidence>
<keyword evidence="6" id="KW-0472">Membrane</keyword>
<dbReference type="InterPro" id="IPR007695">
    <property type="entry name" value="DNA_mismatch_repair_MutS-lik_N"/>
</dbReference>
<dbReference type="SUPFAM" id="SSF53150">
    <property type="entry name" value="DNA repair protein MutS, domain II"/>
    <property type="match status" value="1"/>
</dbReference>
<proteinExistence type="predicted"/>
<dbReference type="Gene3D" id="3.30.420.110">
    <property type="entry name" value="MutS, connector domain"/>
    <property type="match status" value="1"/>
</dbReference>
<reference evidence="9" key="1">
    <citation type="journal article" date="2015" name="Nature">
        <title>Complex archaea that bridge the gap between prokaryotes and eukaryotes.</title>
        <authorList>
            <person name="Spang A."/>
            <person name="Saw J.H."/>
            <person name="Jorgensen S.L."/>
            <person name="Zaremba-Niedzwiedzka K."/>
            <person name="Martijn J."/>
            <person name="Lind A.E."/>
            <person name="van Eijk R."/>
            <person name="Schleper C."/>
            <person name="Guy L."/>
            <person name="Ettema T.J."/>
        </authorList>
    </citation>
    <scope>NUCLEOTIDE SEQUENCE</scope>
</reference>
<feature type="domain" description="DNA mismatch repair protein MutS-like N-terminal" evidence="7">
    <location>
        <begin position="30"/>
        <end position="107"/>
    </location>
</feature>
<evidence type="ECO:0000259" key="7">
    <source>
        <dbReference type="Pfam" id="PF01624"/>
    </source>
</evidence>
<gene>
    <name evidence="9" type="ORF">LCGC14_2550900</name>
</gene>
<dbReference type="PANTHER" id="PTHR30003">
    <property type="entry name" value="L-LACTATE PERMEASE"/>
    <property type="match status" value="1"/>
</dbReference>
<dbReference type="GO" id="GO:0005524">
    <property type="term" value="F:ATP binding"/>
    <property type="evidence" value="ECO:0007669"/>
    <property type="project" value="InterPro"/>
</dbReference>
<sequence>MWQIASDAGRVGSSLESIYSAAKGGLIAFAETVSRELEIVLTSRPVGKERVPLAGIPHHALDSYLARLIAKGYKVAICEQMEEPGKGKKLVERQVVRVVTPGTLVEENLLQRGTNNYLAALAPGDGQAGLAYVDVSTGEFACTQIAGEAAAAELDRLSPAELLLPQGTSPPEGVKATLTPLQPPAFDEGAAVERLLEHFSTPSLEGLGLAGLTPAAVAAPLMVALGFPPLAAVMLGMMIQSTAVTFGAVGTPILIGVTEGLASAEFSAQLRAARMRAINVF</sequence>
<evidence type="ECO:0000256" key="1">
    <source>
        <dbReference type="ARBA" id="ARBA00004651"/>
    </source>
</evidence>
<feature type="domain" description="DNA mismatch repair protein MutS connector" evidence="8">
    <location>
        <begin position="116"/>
        <end position="219"/>
    </location>
</feature>
<dbReference type="Pfam" id="PF01624">
    <property type="entry name" value="MutS_I"/>
    <property type="match status" value="1"/>
</dbReference>
<evidence type="ECO:0000256" key="3">
    <source>
        <dbReference type="ARBA" id="ARBA00022475"/>
    </source>
</evidence>
<dbReference type="InterPro" id="IPR007860">
    <property type="entry name" value="DNA_mmatch_repair_MutS_con_dom"/>
</dbReference>
<protein>
    <recommendedName>
        <fullName evidence="10">DNA mismatch repair protein MutS-like N-terminal domain-containing protein</fullName>
    </recommendedName>
</protein>
<dbReference type="GO" id="GO:0015129">
    <property type="term" value="F:lactate transmembrane transporter activity"/>
    <property type="evidence" value="ECO:0007669"/>
    <property type="project" value="InterPro"/>
</dbReference>
<keyword evidence="3" id="KW-1003">Cell membrane</keyword>
<dbReference type="Gene3D" id="3.40.1170.10">
    <property type="entry name" value="DNA repair protein MutS, domain I"/>
    <property type="match status" value="1"/>
</dbReference>
<dbReference type="InterPro" id="IPR003804">
    <property type="entry name" value="Lactate_perm"/>
</dbReference>
<accession>A0A0F9ANH0</accession>
<organism evidence="9">
    <name type="scientific">marine sediment metagenome</name>
    <dbReference type="NCBI Taxonomy" id="412755"/>
    <lineage>
        <taxon>unclassified sequences</taxon>
        <taxon>metagenomes</taxon>
        <taxon>ecological metagenomes</taxon>
    </lineage>
</organism>
<dbReference type="InterPro" id="IPR016151">
    <property type="entry name" value="DNA_mismatch_repair_MutS_N"/>
</dbReference>
<keyword evidence="5" id="KW-1133">Transmembrane helix</keyword>
<dbReference type="PROSITE" id="PS00061">
    <property type="entry name" value="ADH_SHORT"/>
    <property type="match status" value="1"/>
</dbReference>
<name>A0A0F9ANH0_9ZZZZ</name>